<keyword evidence="4" id="KW-1185">Reference proteome</keyword>
<feature type="region of interest" description="Disordered" evidence="1">
    <location>
        <begin position="377"/>
        <end position="400"/>
    </location>
</feature>
<feature type="domain" description="JmjC" evidence="2">
    <location>
        <begin position="197"/>
        <end position="297"/>
    </location>
</feature>
<dbReference type="Gene3D" id="2.60.120.650">
    <property type="entry name" value="Cupin"/>
    <property type="match status" value="1"/>
</dbReference>
<protein>
    <submittedName>
        <fullName evidence="3">Lysine-specific demethylase 4C</fullName>
    </submittedName>
</protein>
<gene>
    <name evidence="3" type="primary">KDM4C</name>
    <name evidence="3" type="ORF">TWF481_002602</name>
</gene>
<evidence type="ECO:0000256" key="1">
    <source>
        <dbReference type="SAM" id="MobiDB-lite"/>
    </source>
</evidence>
<evidence type="ECO:0000259" key="2">
    <source>
        <dbReference type="Pfam" id="PF02373"/>
    </source>
</evidence>
<organism evidence="3 4">
    <name type="scientific">Arthrobotrys musiformis</name>
    <dbReference type="NCBI Taxonomy" id="47236"/>
    <lineage>
        <taxon>Eukaryota</taxon>
        <taxon>Fungi</taxon>
        <taxon>Dikarya</taxon>
        <taxon>Ascomycota</taxon>
        <taxon>Pezizomycotina</taxon>
        <taxon>Orbiliomycetes</taxon>
        <taxon>Orbiliales</taxon>
        <taxon>Orbiliaceae</taxon>
        <taxon>Arthrobotrys</taxon>
    </lineage>
</organism>
<comment type="caution">
    <text evidence="3">The sequence shown here is derived from an EMBL/GenBank/DDBJ whole genome shotgun (WGS) entry which is preliminary data.</text>
</comment>
<dbReference type="InterPro" id="IPR003347">
    <property type="entry name" value="JmjC_dom"/>
</dbReference>
<sequence>MGTTNASLSLISDRQRPVVSLVDYQDYRISNPDNPDLSMFTMDNSGPRSALQTLLPRPESPMDQTLLRRGYHCYLLRSRNPRKGSIKPWKQRCLNAEQELANDEDAMSYIEQLSRDSLNVVESYETFTNPEVVAARVAGKAVPDFGFLRGCAIRFLSSEGFFAEFSDNLYFFRNPRLLLGGKGCTKPLGFAVSGSAAGSPKVWYVLDPKDKKGVNRFMSRHFGHRSAGFYTPDLPIYPQCEQHVSHLDVFVLPAFLEESGFTVHRIVQREGELLVTLPYANIESYNTGYSAELTSHFLLLSRTHFFENRAVCDRLCGVEEQERNNSRISYRNLRMWRCAPQQEMAPIKDFIRTRKHLLEEYSTRDLLAGELDLRARARDNEQLQEPDEPGQLEPALSDVE</sequence>
<dbReference type="Pfam" id="PF02373">
    <property type="entry name" value="JmjC"/>
    <property type="match status" value="1"/>
</dbReference>
<accession>A0AAV9VRR3</accession>
<name>A0AAV9VRR3_9PEZI</name>
<dbReference type="Proteomes" id="UP001370758">
    <property type="component" value="Unassembled WGS sequence"/>
</dbReference>
<dbReference type="AlphaFoldDB" id="A0AAV9VRR3"/>
<proteinExistence type="predicted"/>
<reference evidence="3 4" key="1">
    <citation type="submission" date="2023-08" db="EMBL/GenBank/DDBJ databases">
        <authorList>
            <person name="Palmer J.M."/>
        </authorList>
    </citation>
    <scope>NUCLEOTIDE SEQUENCE [LARGE SCALE GENOMIC DNA]</scope>
    <source>
        <strain evidence="3 4">TWF481</strain>
    </source>
</reference>
<evidence type="ECO:0000313" key="3">
    <source>
        <dbReference type="EMBL" id="KAK6495553.1"/>
    </source>
</evidence>
<evidence type="ECO:0000313" key="4">
    <source>
        <dbReference type="Proteomes" id="UP001370758"/>
    </source>
</evidence>
<dbReference type="EMBL" id="JAVHJL010000012">
    <property type="protein sequence ID" value="KAK6495553.1"/>
    <property type="molecule type" value="Genomic_DNA"/>
</dbReference>